<keyword evidence="1" id="KW-1133">Transmembrane helix</keyword>
<feature type="transmembrane region" description="Helical" evidence="1">
    <location>
        <begin position="19"/>
        <end position="44"/>
    </location>
</feature>
<accession>A0A7C3FAD6</accession>
<organism evidence="2">
    <name type="scientific">Candidatus Methanomethylicus mesodigestus</name>
    <dbReference type="NCBI Taxonomy" id="1867258"/>
    <lineage>
        <taxon>Archaea</taxon>
        <taxon>Thermoproteota</taxon>
        <taxon>Methanosuratincolia</taxon>
        <taxon>Candidatus Methanomethylicales</taxon>
        <taxon>Candidatus Methanomethylicaceae</taxon>
        <taxon>Candidatus Methanomethylicus</taxon>
    </lineage>
</organism>
<proteinExistence type="predicted"/>
<evidence type="ECO:0000256" key="1">
    <source>
        <dbReference type="SAM" id="Phobius"/>
    </source>
</evidence>
<name>A0A7C3FAD6_9CREN</name>
<keyword evidence="1" id="KW-0472">Membrane</keyword>
<dbReference type="AlphaFoldDB" id="A0A7C3FAD6"/>
<reference evidence="2" key="1">
    <citation type="journal article" date="2020" name="mSystems">
        <title>Genome- and Community-Level Interaction Insights into Carbon Utilization and Element Cycling Functions of Hydrothermarchaeota in Hydrothermal Sediment.</title>
        <authorList>
            <person name="Zhou Z."/>
            <person name="Liu Y."/>
            <person name="Xu W."/>
            <person name="Pan J."/>
            <person name="Luo Z.H."/>
            <person name="Li M."/>
        </authorList>
    </citation>
    <scope>NUCLEOTIDE SEQUENCE [LARGE SCALE GENOMIC DNA]</scope>
    <source>
        <strain evidence="2">SpSt-468</strain>
    </source>
</reference>
<protein>
    <submittedName>
        <fullName evidence="2">Uncharacterized protein</fullName>
    </submittedName>
</protein>
<comment type="caution">
    <text evidence="2">The sequence shown here is derived from an EMBL/GenBank/DDBJ whole genome shotgun (WGS) entry which is preliminary data.</text>
</comment>
<sequence>MSCILAGALSEEGANGRGFVYTLSSLLLLIILFSSSLLISFIILPGIEPCQPDQGLQRQIYRSILIGGAVSATQADIPDLAAINYIEKSFEALASINEFEAIRNDGGAGEGKQLPEINLGGMVQLFEKAYRPGGGSVAYFKNIPQGYALAVFGLNISCLYISDGTEIAVDLQGAIGEVAAAIYSNSSQSWSYIGTLSASKEYVVNQLINQIEAIDLGHAINPAILKISGVPPFSLIRVADGIGNVLSFAVKGRHSENAIIQVIAQQLPFYGSLSVRCPLVVEGNVLGGYVYVLY</sequence>
<keyword evidence="1" id="KW-0812">Transmembrane</keyword>
<dbReference type="EMBL" id="DSTX01000005">
    <property type="protein sequence ID" value="HFK20407.1"/>
    <property type="molecule type" value="Genomic_DNA"/>
</dbReference>
<evidence type="ECO:0000313" key="2">
    <source>
        <dbReference type="EMBL" id="HFK20407.1"/>
    </source>
</evidence>
<gene>
    <name evidence="2" type="ORF">ENS19_03910</name>
</gene>